<evidence type="ECO:0000313" key="1">
    <source>
        <dbReference type="EMBL" id="CAK9173029.1"/>
    </source>
</evidence>
<gene>
    <name evidence="1" type="ORF">ILEXP_LOCUS42755</name>
</gene>
<keyword evidence="2" id="KW-1185">Reference proteome</keyword>
<protein>
    <submittedName>
        <fullName evidence="1">Uncharacterized protein</fullName>
    </submittedName>
</protein>
<evidence type="ECO:0000313" key="2">
    <source>
        <dbReference type="Proteomes" id="UP001642360"/>
    </source>
</evidence>
<comment type="caution">
    <text evidence="1">The sequence shown here is derived from an EMBL/GenBank/DDBJ whole genome shotgun (WGS) entry which is preliminary data.</text>
</comment>
<dbReference type="AlphaFoldDB" id="A0ABC8TV93"/>
<reference evidence="1 2" key="1">
    <citation type="submission" date="2024-02" db="EMBL/GenBank/DDBJ databases">
        <authorList>
            <person name="Vignale AGUSTIN F."/>
            <person name="Sosa J E."/>
            <person name="Modenutti C."/>
        </authorList>
    </citation>
    <scope>NUCLEOTIDE SEQUENCE [LARGE SCALE GENOMIC DNA]</scope>
</reference>
<dbReference type="EMBL" id="CAUOFW020006159">
    <property type="protein sequence ID" value="CAK9173029.1"/>
    <property type="molecule type" value="Genomic_DNA"/>
</dbReference>
<name>A0ABC8TV93_9AQUA</name>
<feature type="non-terminal residue" evidence="1">
    <location>
        <position position="1"/>
    </location>
</feature>
<proteinExistence type="predicted"/>
<sequence length="65" mass="7025">IHVFMDVEVGSQVGHPPPPNAVVGENDCGETVPKVNEGHTKIEVENFEGDIDDVIQKDANQMQGI</sequence>
<accession>A0ABC8TV93</accession>
<dbReference type="Proteomes" id="UP001642360">
    <property type="component" value="Unassembled WGS sequence"/>
</dbReference>
<organism evidence="1 2">
    <name type="scientific">Ilex paraguariensis</name>
    <name type="common">yerba mate</name>
    <dbReference type="NCBI Taxonomy" id="185542"/>
    <lineage>
        <taxon>Eukaryota</taxon>
        <taxon>Viridiplantae</taxon>
        <taxon>Streptophyta</taxon>
        <taxon>Embryophyta</taxon>
        <taxon>Tracheophyta</taxon>
        <taxon>Spermatophyta</taxon>
        <taxon>Magnoliopsida</taxon>
        <taxon>eudicotyledons</taxon>
        <taxon>Gunneridae</taxon>
        <taxon>Pentapetalae</taxon>
        <taxon>asterids</taxon>
        <taxon>campanulids</taxon>
        <taxon>Aquifoliales</taxon>
        <taxon>Aquifoliaceae</taxon>
        <taxon>Ilex</taxon>
    </lineage>
</organism>